<gene>
    <name evidence="2" type="ORF">A4A49_57714</name>
</gene>
<dbReference type="Proteomes" id="UP000187609">
    <property type="component" value="Unassembled WGS sequence"/>
</dbReference>
<evidence type="ECO:0000313" key="2">
    <source>
        <dbReference type="EMBL" id="OIT21385.1"/>
    </source>
</evidence>
<feature type="non-terminal residue" evidence="2">
    <location>
        <position position="113"/>
    </location>
</feature>
<feature type="compositionally biased region" description="Basic and acidic residues" evidence="1">
    <location>
        <begin position="61"/>
        <end position="74"/>
    </location>
</feature>
<organism evidence="2 3">
    <name type="scientific">Nicotiana attenuata</name>
    <name type="common">Coyote tobacco</name>
    <dbReference type="NCBI Taxonomy" id="49451"/>
    <lineage>
        <taxon>Eukaryota</taxon>
        <taxon>Viridiplantae</taxon>
        <taxon>Streptophyta</taxon>
        <taxon>Embryophyta</taxon>
        <taxon>Tracheophyta</taxon>
        <taxon>Spermatophyta</taxon>
        <taxon>Magnoliopsida</taxon>
        <taxon>eudicotyledons</taxon>
        <taxon>Gunneridae</taxon>
        <taxon>Pentapetalae</taxon>
        <taxon>asterids</taxon>
        <taxon>lamiids</taxon>
        <taxon>Solanales</taxon>
        <taxon>Solanaceae</taxon>
        <taxon>Nicotianoideae</taxon>
        <taxon>Nicotianeae</taxon>
        <taxon>Nicotiana</taxon>
    </lineage>
</organism>
<accession>A0A1J6KQE9</accession>
<protein>
    <submittedName>
        <fullName evidence="2">Uncharacterized protein</fullName>
    </submittedName>
</protein>
<evidence type="ECO:0000256" key="1">
    <source>
        <dbReference type="SAM" id="MobiDB-lite"/>
    </source>
</evidence>
<feature type="region of interest" description="Disordered" evidence="1">
    <location>
        <begin position="1"/>
        <end position="79"/>
    </location>
</feature>
<dbReference type="EMBL" id="MJEQ01004373">
    <property type="protein sequence ID" value="OIT21385.1"/>
    <property type="molecule type" value="Genomic_DNA"/>
</dbReference>
<dbReference type="Gramene" id="OIT21385">
    <property type="protein sequence ID" value="OIT21385"/>
    <property type="gene ID" value="A4A49_57714"/>
</dbReference>
<evidence type="ECO:0000313" key="3">
    <source>
        <dbReference type="Proteomes" id="UP000187609"/>
    </source>
</evidence>
<name>A0A1J6KQE9_NICAT</name>
<feature type="compositionally biased region" description="Polar residues" evidence="1">
    <location>
        <begin position="1"/>
        <end position="17"/>
    </location>
</feature>
<keyword evidence="3" id="KW-1185">Reference proteome</keyword>
<sequence>AQQLAITQLQSHPRTPNTPAPEIVPSDERTTANACTKKNNDIQDDPVTETYADVSEAATAETDKSEAEQKKEETPQEVASCSLIGRMRSRPALDKQTTLAFARGLNRACPPNP</sequence>
<proteinExistence type="predicted"/>
<comment type="caution">
    <text evidence="2">The sequence shown here is derived from an EMBL/GenBank/DDBJ whole genome shotgun (WGS) entry which is preliminary data.</text>
</comment>
<reference evidence="2" key="1">
    <citation type="submission" date="2016-11" db="EMBL/GenBank/DDBJ databases">
        <title>The genome of Nicotiana attenuata.</title>
        <authorList>
            <person name="Xu S."/>
            <person name="Brockmoeller T."/>
            <person name="Gaquerel E."/>
            <person name="Navarro A."/>
            <person name="Kuhl H."/>
            <person name="Gase K."/>
            <person name="Ling Z."/>
            <person name="Zhou W."/>
            <person name="Kreitzer C."/>
            <person name="Stanke M."/>
            <person name="Tang H."/>
            <person name="Lyons E."/>
            <person name="Pandey P."/>
            <person name="Pandey S.P."/>
            <person name="Timmermann B."/>
            <person name="Baldwin I.T."/>
        </authorList>
    </citation>
    <scope>NUCLEOTIDE SEQUENCE [LARGE SCALE GENOMIC DNA]</scope>
    <source>
        <strain evidence="2">UT</strain>
    </source>
</reference>
<dbReference type="AlphaFoldDB" id="A0A1J6KQE9"/>
<feature type="non-terminal residue" evidence="2">
    <location>
        <position position="1"/>
    </location>
</feature>